<protein>
    <recommendedName>
        <fullName evidence="7">Rhodopsin domain-containing protein</fullName>
    </recommendedName>
</protein>
<feature type="transmembrane region" description="Helical" evidence="6">
    <location>
        <begin position="223"/>
        <end position="243"/>
    </location>
</feature>
<keyword evidence="3 6" id="KW-1133">Transmembrane helix</keyword>
<evidence type="ECO:0000256" key="1">
    <source>
        <dbReference type="ARBA" id="ARBA00004141"/>
    </source>
</evidence>
<evidence type="ECO:0000256" key="5">
    <source>
        <dbReference type="ARBA" id="ARBA00038359"/>
    </source>
</evidence>
<keyword evidence="9" id="KW-1185">Reference proteome</keyword>
<gene>
    <name evidence="8" type="ORF">L207DRAFT_155011</name>
</gene>
<feature type="transmembrane region" description="Helical" evidence="6">
    <location>
        <begin position="64"/>
        <end position="84"/>
    </location>
</feature>
<evidence type="ECO:0000256" key="6">
    <source>
        <dbReference type="SAM" id="Phobius"/>
    </source>
</evidence>
<proteinExistence type="inferred from homology"/>
<evidence type="ECO:0000313" key="9">
    <source>
        <dbReference type="Proteomes" id="UP000235786"/>
    </source>
</evidence>
<dbReference type="OrthoDB" id="5329176at2759"/>
<dbReference type="Proteomes" id="UP000235786">
    <property type="component" value="Unassembled WGS sequence"/>
</dbReference>
<feature type="transmembrane region" description="Helical" evidence="6">
    <location>
        <begin position="190"/>
        <end position="211"/>
    </location>
</feature>
<dbReference type="PANTHER" id="PTHR33048">
    <property type="entry name" value="PTH11-LIKE INTEGRAL MEMBRANE PROTEIN (AFU_ORTHOLOGUE AFUA_5G11245)"/>
    <property type="match status" value="1"/>
</dbReference>
<dbReference type="InterPro" id="IPR049326">
    <property type="entry name" value="Rhodopsin_dom_fungi"/>
</dbReference>
<evidence type="ECO:0000256" key="2">
    <source>
        <dbReference type="ARBA" id="ARBA00022692"/>
    </source>
</evidence>
<feature type="transmembrane region" description="Helical" evidence="6">
    <location>
        <begin position="104"/>
        <end position="125"/>
    </location>
</feature>
<sequence length="378" mass="42402">MAPSMQPPPLSVIESWPAPNYINPETRGNANVILNIVLYSLLLFFIGLRIFTRTYLRSSFGADDVFILLALIPATAFFVISVLADVKFLWIRHVYDIPLSHVVTGLKMVLSTEVVFAAACTLTKLSMLMLVRRMLSSATLFWRRITWLAISICAIQGSVFILTVIFQCRPPQDYWKVTQTPDSNCINQTWSLLVAGVVNALTDLIAVLLPIRTVWTLQLPARQVAIVVLLFSLGFVSCIAGIIRTYFMYRVTMEYDQTWNSYPVWITSAVELYIGMICASIPATKPFFTSYLPHVFGALATVPSHVSQDSRQRAQRSTHTVVITANHHDQEMLTYNLKALEAGKSGTSSMASRTDSRSDSEEDWIRVTQTVGFAKEEQ</sequence>
<accession>A0A2J6S996</accession>
<comment type="subcellular location">
    <subcellularLocation>
        <location evidence="1">Membrane</location>
        <topology evidence="1">Multi-pass membrane protein</topology>
    </subcellularLocation>
</comment>
<feature type="transmembrane region" description="Helical" evidence="6">
    <location>
        <begin position="32"/>
        <end position="52"/>
    </location>
</feature>
<keyword evidence="2 6" id="KW-0812">Transmembrane</keyword>
<feature type="transmembrane region" description="Helical" evidence="6">
    <location>
        <begin position="263"/>
        <end position="283"/>
    </location>
</feature>
<reference evidence="8 9" key="1">
    <citation type="submission" date="2016-04" db="EMBL/GenBank/DDBJ databases">
        <title>A degradative enzymes factory behind the ericoid mycorrhizal symbiosis.</title>
        <authorList>
            <consortium name="DOE Joint Genome Institute"/>
            <person name="Martino E."/>
            <person name="Morin E."/>
            <person name="Grelet G."/>
            <person name="Kuo A."/>
            <person name="Kohler A."/>
            <person name="Daghino S."/>
            <person name="Barry K."/>
            <person name="Choi C."/>
            <person name="Cichocki N."/>
            <person name="Clum A."/>
            <person name="Copeland A."/>
            <person name="Hainaut M."/>
            <person name="Haridas S."/>
            <person name="Labutti K."/>
            <person name="Lindquist E."/>
            <person name="Lipzen A."/>
            <person name="Khouja H.-R."/>
            <person name="Murat C."/>
            <person name="Ohm R."/>
            <person name="Olson A."/>
            <person name="Spatafora J."/>
            <person name="Veneault-Fourrey C."/>
            <person name="Henrissat B."/>
            <person name="Grigoriev I."/>
            <person name="Martin F."/>
            <person name="Perotto S."/>
        </authorList>
    </citation>
    <scope>NUCLEOTIDE SEQUENCE [LARGE SCALE GENOMIC DNA]</scope>
    <source>
        <strain evidence="8 9">F</strain>
    </source>
</reference>
<evidence type="ECO:0000256" key="3">
    <source>
        <dbReference type="ARBA" id="ARBA00022989"/>
    </source>
</evidence>
<dbReference type="AlphaFoldDB" id="A0A2J6S996"/>
<feature type="domain" description="Rhodopsin" evidence="7">
    <location>
        <begin position="48"/>
        <end position="288"/>
    </location>
</feature>
<dbReference type="GO" id="GO:0016020">
    <property type="term" value="C:membrane"/>
    <property type="evidence" value="ECO:0007669"/>
    <property type="project" value="UniProtKB-SubCell"/>
</dbReference>
<evidence type="ECO:0000256" key="4">
    <source>
        <dbReference type="ARBA" id="ARBA00023136"/>
    </source>
</evidence>
<name>A0A2J6S996_HYAVF</name>
<dbReference type="PANTHER" id="PTHR33048:SF129">
    <property type="entry name" value="INTEGRAL MEMBRANE PROTEIN-RELATED"/>
    <property type="match status" value="1"/>
</dbReference>
<evidence type="ECO:0000313" key="8">
    <source>
        <dbReference type="EMBL" id="PMD47337.1"/>
    </source>
</evidence>
<evidence type="ECO:0000259" key="7">
    <source>
        <dbReference type="Pfam" id="PF20684"/>
    </source>
</evidence>
<comment type="similarity">
    <text evidence="5">Belongs to the SAT4 family.</text>
</comment>
<keyword evidence="4 6" id="KW-0472">Membrane</keyword>
<dbReference type="Pfam" id="PF20684">
    <property type="entry name" value="Fung_rhodopsin"/>
    <property type="match status" value="1"/>
</dbReference>
<dbReference type="EMBL" id="KZ613938">
    <property type="protein sequence ID" value="PMD47337.1"/>
    <property type="molecule type" value="Genomic_DNA"/>
</dbReference>
<dbReference type="InterPro" id="IPR052337">
    <property type="entry name" value="SAT4-like"/>
</dbReference>
<feature type="transmembrane region" description="Helical" evidence="6">
    <location>
        <begin position="145"/>
        <end position="166"/>
    </location>
</feature>
<organism evidence="8 9">
    <name type="scientific">Hyaloscypha variabilis (strain UAMH 11265 / GT02V1 / F)</name>
    <name type="common">Meliniomyces variabilis</name>
    <dbReference type="NCBI Taxonomy" id="1149755"/>
    <lineage>
        <taxon>Eukaryota</taxon>
        <taxon>Fungi</taxon>
        <taxon>Dikarya</taxon>
        <taxon>Ascomycota</taxon>
        <taxon>Pezizomycotina</taxon>
        <taxon>Leotiomycetes</taxon>
        <taxon>Helotiales</taxon>
        <taxon>Hyaloscyphaceae</taxon>
        <taxon>Hyaloscypha</taxon>
        <taxon>Hyaloscypha variabilis</taxon>
    </lineage>
</organism>